<dbReference type="AlphaFoldDB" id="A0A2S1LQ53"/>
<accession>A0A2S1LQ53</accession>
<dbReference type="EMBL" id="CP020919">
    <property type="protein sequence ID" value="AWG25776.1"/>
    <property type="molecule type" value="Genomic_DNA"/>
</dbReference>
<keyword evidence="4" id="KW-1185">Reference proteome</keyword>
<gene>
    <name evidence="3" type="ORF">FK004_11360</name>
</gene>
<keyword evidence="2" id="KW-0732">Signal</keyword>
<evidence type="ECO:0000256" key="2">
    <source>
        <dbReference type="SAM" id="SignalP"/>
    </source>
</evidence>
<feature type="coiled-coil region" evidence="1">
    <location>
        <begin position="22"/>
        <end position="49"/>
    </location>
</feature>
<protein>
    <recommendedName>
        <fullName evidence="5">Beta-lactamase-inhibitor-like PepSY-like domain-containing protein</fullName>
    </recommendedName>
</protein>
<dbReference type="SUPFAM" id="SSF160574">
    <property type="entry name" value="BT0923-like"/>
    <property type="match status" value="1"/>
</dbReference>
<evidence type="ECO:0008006" key="5">
    <source>
        <dbReference type="Google" id="ProtNLM"/>
    </source>
</evidence>
<sequence>MRKLVLLSALVLAFSTTIVAAQTTMKKEKRQERKELRKLEGNEVNARSQDQFAMDFPKNTNPTWERTKNFDEATFMKDGKSVTAYYDYDAILVGTSTVKAFSDLPKKAQKAIGDKYKGYTQKAVIFYDNNEDSNSEMVLYNLPFEDADNYFVELQKDAKNVVVKVTTNGQVTYFADIK</sequence>
<keyword evidence="1" id="KW-0175">Coiled coil</keyword>
<feature type="signal peptide" evidence="2">
    <location>
        <begin position="1"/>
        <end position="20"/>
    </location>
</feature>
<name>A0A2S1LQ53_9FLAO</name>
<dbReference type="Proteomes" id="UP000244677">
    <property type="component" value="Chromosome"/>
</dbReference>
<proteinExistence type="predicted"/>
<dbReference type="RefSeq" id="WP_108737347.1">
    <property type="nucleotide sequence ID" value="NZ_CP020919.1"/>
</dbReference>
<reference evidence="3 4" key="1">
    <citation type="submission" date="2017-04" db="EMBL/GenBank/DDBJ databases">
        <title>Complete genome sequence of Flavobacterium kingsejong AJ004.</title>
        <authorList>
            <person name="Lee P.C."/>
        </authorList>
    </citation>
    <scope>NUCLEOTIDE SEQUENCE [LARGE SCALE GENOMIC DNA]</scope>
    <source>
        <strain evidence="3 4">AJ004</strain>
    </source>
</reference>
<evidence type="ECO:0000313" key="3">
    <source>
        <dbReference type="EMBL" id="AWG25776.1"/>
    </source>
</evidence>
<dbReference type="Gene3D" id="3.10.450.360">
    <property type="match status" value="1"/>
</dbReference>
<dbReference type="KEGG" id="fki:FK004_11360"/>
<evidence type="ECO:0000256" key="1">
    <source>
        <dbReference type="SAM" id="Coils"/>
    </source>
</evidence>
<evidence type="ECO:0000313" key="4">
    <source>
        <dbReference type="Proteomes" id="UP000244677"/>
    </source>
</evidence>
<dbReference type="OrthoDB" id="1368741at2"/>
<organism evidence="3 4">
    <name type="scientific">Flavobacterium kingsejongi</name>
    <dbReference type="NCBI Taxonomy" id="1678728"/>
    <lineage>
        <taxon>Bacteria</taxon>
        <taxon>Pseudomonadati</taxon>
        <taxon>Bacteroidota</taxon>
        <taxon>Flavobacteriia</taxon>
        <taxon>Flavobacteriales</taxon>
        <taxon>Flavobacteriaceae</taxon>
        <taxon>Flavobacterium</taxon>
    </lineage>
</organism>
<feature type="chain" id="PRO_5015502770" description="Beta-lactamase-inhibitor-like PepSY-like domain-containing protein" evidence="2">
    <location>
        <begin position="21"/>
        <end position="178"/>
    </location>
</feature>